<dbReference type="GO" id="GO:0019350">
    <property type="term" value="P:teichoic acid biosynthetic process"/>
    <property type="evidence" value="ECO:0007669"/>
    <property type="project" value="UniProtKB-KW"/>
</dbReference>
<feature type="domain" description="Glycosyltransferase 2-like" evidence="8">
    <location>
        <begin position="5"/>
        <end position="124"/>
    </location>
</feature>
<dbReference type="SUPFAM" id="SSF53756">
    <property type="entry name" value="UDP-Glycosyltransferase/glycogen phosphorylase"/>
    <property type="match status" value="1"/>
</dbReference>
<evidence type="ECO:0000313" key="9">
    <source>
        <dbReference type="EMBL" id="GID09701.1"/>
    </source>
</evidence>
<evidence type="ECO:0000256" key="5">
    <source>
        <dbReference type="ARBA" id="ARBA00022944"/>
    </source>
</evidence>
<dbReference type="Gene3D" id="3.90.550.10">
    <property type="entry name" value="Spore Coat Polysaccharide Biosynthesis Protein SpsA, Chain A"/>
    <property type="match status" value="1"/>
</dbReference>
<comment type="subcellular location">
    <subcellularLocation>
        <location evidence="1">Cell membrane</location>
        <topology evidence="1">Peripheral membrane protein</topology>
    </subcellularLocation>
</comment>
<keyword evidence="5" id="KW-0777">Teichoic acid biosynthesis</keyword>
<dbReference type="InterPro" id="IPR001173">
    <property type="entry name" value="Glyco_trans_2-like"/>
</dbReference>
<keyword evidence="4 9" id="KW-0808">Transferase</keyword>
<dbReference type="PANTHER" id="PTHR37316:SF3">
    <property type="entry name" value="TEICHOIC ACID GLYCEROL-PHOSPHATE TRANSFERASE"/>
    <property type="match status" value="1"/>
</dbReference>
<evidence type="ECO:0000256" key="2">
    <source>
        <dbReference type="ARBA" id="ARBA00010488"/>
    </source>
</evidence>
<accession>A0A8J3ITL7</accession>
<dbReference type="CDD" id="cd00761">
    <property type="entry name" value="Glyco_tranf_GTA_type"/>
    <property type="match status" value="1"/>
</dbReference>
<evidence type="ECO:0000256" key="1">
    <source>
        <dbReference type="ARBA" id="ARBA00004202"/>
    </source>
</evidence>
<keyword evidence="6" id="KW-0472">Membrane</keyword>
<dbReference type="InterPro" id="IPR043148">
    <property type="entry name" value="TagF_C"/>
</dbReference>
<dbReference type="Pfam" id="PF00535">
    <property type="entry name" value="Glycos_transf_2"/>
    <property type="match status" value="1"/>
</dbReference>
<evidence type="ECO:0000256" key="6">
    <source>
        <dbReference type="ARBA" id="ARBA00023136"/>
    </source>
</evidence>
<organism evidence="9 10">
    <name type="scientific">Actinocatenispora rupis</name>
    <dbReference type="NCBI Taxonomy" id="519421"/>
    <lineage>
        <taxon>Bacteria</taxon>
        <taxon>Bacillati</taxon>
        <taxon>Actinomycetota</taxon>
        <taxon>Actinomycetes</taxon>
        <taxon>Micromonosporales</taxon>
        <taxon>Micromonosporaceae</taxon>
        <taxon>Actinocatenispora</taxon>
    </lineage>
</organism>
<reference evidence="9" key="1">
    <citation type="submission" date="2021-01" db="EMBL/GenBank/DDBJ databases">
        <title>Whole genome shotgun sequence of Actinocatenispora rupis NBRC 107355.</title>
        <authorList>
            <person name="Komaki H."/>
            <person name="Tamura T."/>
        </authorList>
    </citation>
    <scope>NUCLEOTIDE SEQUENCE</scope>
    <source>
        <strain evidence="9">NBRC 107355</strain>
    </source>
</reference>
<keyword evidence="10" id="KW-1185">Reference proteome</keyword>
<name>A0A8J3ITL7_9ACTN</name>
<dbReference type="InterPro" id="IPR007554">
    <property type="entry name" value="Glycerophosphate_synth"/>
</dbReference>
<dbReference type="GO" id="GO:0047355">
    <property type="term" value="F:CDP-glycerol glycerophosphotransferase activity"/>
    <property type="evidence" value="ECO:0007669"/>
    <property type="project" value="InterPro"/>
</dbReference>
<dbReference type="Proteomes" id="UP000612808">
    <property type="component" value="Unassembled WGS sequence"/>
</dbReference>
<dbReference type="SUPFAM" id="SSF53448">
    <property type="entry name" value="Nucleotide-diphospho-sugar transferases"/>
    <property type="match status" value="1"/>
</dbReference>
<feature type="region of interest" description="Disordered" evidence="7">
    <location>
        <begin position="723"/>
        <end position="742"/>
    </location>
</feature>
<evidence type="ECO:0000256" key="7">
    <source>
        <dbReference type="SAM" id="MobiDB-lite"/>
    </source>
</evidence>
<dbReference type="RefSeq" id="WP_203654676.1">
    <property type="nucleotide sequence ID" value="NZ_BAAAZM010000002.1"/>
</dbReference>
<dbReference type="EMBL" id="BOMB01000003">
    <property type="protein sequence ID" value="GID09701.1"/>
    <property type="molecule type" value="Genomic_DNA"/>
</dbReference>
<dbReference type="Gene3D" id="3.40.50.12580">
    <property type="match status" value="1"/>
</dbReference>
<dbReference type="InterPro" id="IPR029044">
    <property type="entry name" value="Nucleotide-diphossugar_trans"/>
</dbReference>
<dbReference type="InterPro" id="IPR043149">
    <property type="entry name" value="TagF_N"/>
</dbReference>
<evidence type="ECO:0000313" key="10">
    <source>
        <dbReference type="Proteomes" id="UP000612808"/>
    </source>
</evidence>
<evidence type="ECO:0000259" key="8">
    <source>
        <dbReference type="Pfam" id="PF00535"/>
    </source>
</evidence>
<dbReference type="InterPro" id="IPR051612">
    <property type="entry name" value="Teichoic_Acid_Biosynth"/>
</dbReference>
<gene>
    <name evidence="9" type="ORF">Aru02nite_05900</name>
</gene>
<dbReference type="Pfam" id="PF04464">
    <property type="entry name" value="Glyphos_transf"/>
    <property type="match status" value="1"/>
</dbReference>
<proteinExistence type="inferred from homology"/>
<evidence type="ECO:0000256" key="3">
    <source>
        <dbReference type="ARBA" id="ARBA00022475"/>
    </source>
</evidence>
<dbReference type="PANTHER" id="PTHR37316">
    <property type="entry name" value="TEICHOIC ACID GLYCEROL-PHOSPHATE PRIMASE"/>
    <property type="match status" value="1"/>
</dbReference>
<comment type="similarity">
    <text evidence="2">Belongs to the CDP-glycerol glycerophosphotransferase family.</text>
</comment>
<sequence length="742" mass="82856">MALLSVVVPAYDVEDFLPECLDSLLGQSFTDIEVIGVDDRSPDRCGEILTDYAARDPRVKVLRLPENRGLGGARNAGLAEATGEYVWFVDSDDWVDGRALATIAERIAATRPDVLFVGHTLAYRDLRTERDPGDAVLPGLPEVCTAAEHPEVFRVFPSAWNKVVRREFLLGLGIDYPTGAYEDLPVTFPLLCAADRIATVPDVCLYYRQRQGSILNSGGEKHLDLVDQYRLVFQRLAALGDRALVTPVYTFMAKHLFVLLGAGRIGRAHRREYFDRASALTRELRPAGFTPPGGLDGVRYRLLVSGSWPGVVALRRGYQVAQGIRRGVRRVSRPARRALRRARALAGKALLRLYYKAQARGPLDEHLALYCAYWGRGYACNPRAIYEKARELAPDVRGVWVVTAEGAATLPEGVPHVVQDTPAFYRALARAKYLINNNNFGNYLVKRQGSVFVQTHHGTPLKSMGVDERRHPLTPATRHNSVKSLLQRCDAWDYDLSSNAYSTTVWHKAYPRDFTTLEYGYPRNDVLVNTTPEQVAELRARLGIGPDETVVLYAPTHREYQSEYQPLFDPDAFVAALGPRHRLLLRAHYFYGAGTGHPDSPDVMDVSSYPVVEDLYLVADVLVTDYSSVMFDYGVLDRPIVIYAPDWHVYRDTRGAYFNLAAAPPGLFVRDYDELVETFRTGTVDTAETRALRADFRDRFCSFDDGRAAERVVRKVMLGEEPALPAAAQTDGAGQRQPLTSP</sequence>
<dbReference type="AlphaFoldDB" id="A0A8J3ITL7"/>
<keyword evidence="3" id="KW-1003">Cell membrane</keyword>
<evidence type="ECO:0000256" key="4">
    <source>
        <dbReference type="ARBA" id="ARBA00022679"/>
    </source>
</evidence>
<protein>
    <submittedName>
        <fullName evidence="9">Glycosyl transferase</fullName>
    </submittedName>
</protein>
<dbReference type="Gene3D" id="3.40.50.11820">
    <property type="match status" value="1"/>
</dbReference>
<comment type="caution">
    <text evidence="9">The sequence shown here is derived from an EMBL/GenBank/DDBJ whole genome shotgun (WGS) entry which is preliminary data.</text>
</comment>
<dbReference type="GO" id="GO:0005886">
    <property type="term" value="C:plasma membrane"/>
    <property type="evidence" value="ECO:0007669"/>
    <property type="project" value="UniProtKB-SubCell"/>
</dbReference>